<gene>
    <name evidence="9" type="primary">mreC</name>
    <name evidence="9" type="ORF">H9L16_06670</name>
</gene>
<comment type="similarity">
    <text evidence="1 5">Belongs to the MreC family.</text>
</comment>
<dbReference type="EMBL" id="CP060719">
    <property type="protein sequence ID" value="QNN71233.1"/>
    <property type="molecule type" value="Genomic_DNA"/>
</dbReference>
<comment type="function">
    <text evidence="5">Involved in formation and maintenance of cell shape.</text>
</comment>
<accession>A0A7G9STQ8</accession>
<feature type="region of interest" description="Disordered" evidence="6">
    <location>
        <begin position="288"/>
        <end position="324"/>
    </location>
</feature>
<dbReference type="InterPro" id="IPR042175">
    <property type="entry name" value="Cell/Rod_MreC_2"/>
</dbReference>
<feature type="domain" description="Rod shape-determining protein MreC beta-barrel core" evidence="8">
    <location>
        <begin position="131"/>
        <end position="275"/>
    </location>
</feature>
<keyword evidence="10" id="KW-1185">Reference proteome</keyword>
<dbReference type="Gene3D" id="2.40.10.340">
    <property type="entry name" value="Rod shape-determining protein MreC, domain 1"/>
    <property type="match status" value="1"/>
</dbReference>
<dbReference type="PANTHER" id="PTHR34138:SF1">
    <property type="entry name" value="CELL SHAPE-DETERMINING PROTEIN MREC"/>
    <property type="match status" value="1"/>
</dbReference>
<dbReference type="PIRSF" id="PIRSF038471">
    <property type="entry name" value="MreC"/>
    <property type="match status" value="1"/>
</dbReference>
<evidence type="ECO:0000256" key="3">
    <source>
        <dbReference type="ARBA" id="ARBA00022960"/>
    </source>
</evidence>
<evidence type="ECO:0000313" key="9">
    <source>
        <dbReference type="EMBL" id="QNN71233.1"/>
    </source>
</evidence>
<sequence>MPPYAGPPAARPGDVAGVLRLLAYLILATALMVLDYRSGWLRAVRTQAEVAVQPLWWLAGLPSKVGTGLREEAVTRTQLARDNERLRNALLIQSARNARMRTAAAENERLRGLLGSAERGRLDVQLASILDIDLDPTRQRLLLDSGSNGGVRVGQAVIDAGGLMGQVIATTPTTASVLLLTDPDHAVPVAVARSGIRLVVYGSGRSDALHLADVPLSADVRAGDQLLTSGLGGRFPPGFAVGTVGALRPDDSRAFLEADVTPAAQLDRGRDVLLLRGYKPVPAINPAGIAPPATNASAPALTTPAAPMNAVVPPPSAPAPEPRR</sequence>
<dbReference type="PANTHER" id="PTHR34138">
    <property type="entry name" value="CELL SHAPE-DETERMINING PROTEIN MREC"/>
    <property type="match status" value="1"/>
</dbReference>
<evidence type="ECO:0000313" key="10">
    <source>
        <dbReference type="Proteomes" id="UP000515804"/>
    </source>
</evidence>
<keyword evidence="7" id="KW-0472">Membrane</keyword>
<feature type="compositionally biased region" description="Low complexity" evidence="6">
    <location>
        <begin position="288"/>
        <end position="311"/>
    </location>
</feature>
<dbReference type="GO" id="GO:0008360">
    <property type="term" value="P:regulation of cell shape"/>
    <property type="evidence" value="ECO:0007669"/>
    <property type="project" value="UniProtKB-KW"/>
</dbReference>
<protein>
    <recommendedName>
        <fullName evidence="2 5">Cell shape-determining protein MreC</fullName>
    </recommendedName>
    <alternativeName>
        <fullName evidence="4 5">Cell shape protein MreC</fullName>
    </alternativeName>
</protein>
<feature type="compositionally biased region" description="Pro residues" evidence="6">
    <location>
        <begin position="312"/>
        <end position="324"/>
    </location>
</feature>
<keyword evidence="3 5" id="KW-0133">Cell shape</keyword>
<dbReference type="GO" id="GO:0005886">
    <property type="term" value="C:plasma membrane"/>
    <property type="evidence" value="ECO:0007669"/>
    <property type="project" value="TreeGrafter"/>
</dbReference>
<evidence type="ECO:0000256" key="6">
    <source>
        <dbReference type="SAM" id="MobiDB-lite"/>
    </source>
</evidence>
<evidence type="ECO:0000256" key="4">
    <source>
        <dbReference type="ARBA" id="ARBA00032089"/>
    </source>
</evidence>
<evidence type="ECO:0000256" key="7">
    <source>
        <dbReference type="SAM" id="Phobius"/>
    </source>
</evidence>
<dbReference type="KEGG" id="tcn:H9L16_06670"/>
<dbReference type="InterPro" id="IPR055342">
    <property type="entry name" value="MreC_beta-barrel_core"/>
</dbReference>
<evidence type="ECO:0000256" key="2">
    <source>
        <dbReference type="ARBA" id="ARBA00013855"/>
    </source>
</evidence>
<evidence type="ECO:0000256" key="5">
    <source>
        <dbReference type="PIRNR" id="PIRNR038471"/>
    </source>
</evidence>
<evidence type="ECO:0000259" key="8">
    <source>
        <dbReference type="Pfam" id="PF04085"/>
    </source>
</evidence>
<organism evidence="9 10">
    <name type="scientific">Thermomonas carbonis</name>
    <dbReference type="NCBI Taxonomy" id="1463158"/>
    <lineage>
        <taxon>Bacteria</taxon>
        <taxon>Pseudomonadati</taxon>
        <taxon>Pseudomonadota</taxon>
        <taxon>Gammaproteobacteria</taxon>
        <taxon>Lysobacterales</taxon>
        <taxon>Lysobacteraceae</taxon>
        <taxon>Thermomonas</taxon>
    </lineage>
</organism>
<dbReference type="Proteomes" id="UP000515804">
    <property type="component" value="Chromosome"/>
</dbReference>
<dbReference type="InterPro" id="IPR042177">
    <property type="entry name" value="Cell/Rod_1"/>
</dbReference>
<dbReference type="Gene3D" id="2.40.10.350">
    <property type="entry name" value="Rod shape-determining protein MreC, domain 2"/>
    <property type="match status" value="1"/>
</dbReference>
<dbReference type="Pfam" id="PF04085">
    <property type="entry name" value="MreC"/>
    <property type="match status" value="1"/>
</dbReference>
<keyword evidence="7" id="KW-1133">Transmembrane helix</keyword>
<dbReference type="AlphaFoldDB" id="A0A7G9STQ8"/>
<feature type="transmembrane region" description="Helical" evidence="7">
    <location>
        <begin position="15"/>
        <end position="34"/>
    </location>
</feature>
<evidence type="ECO:0000256" key="1">
    <source>
        <dbReference type="ARBA" id="ARBA00009369"/>
    </source>
</evidence>
<proteinExistence type="inferred from homology"/>
<reference evidence="9 10" key="1">
    <citation type="submission" date="2020-08" db="EMBL/GenBank/DDBJ databases">
        <title>Genome sequence of Thermomonas carbonis KCTC 42013T.</title>
        <authorList>
            <person name="Hyun D.-W."/>
            <person name="Bae J.-W."/>
        </authorList>
    </citation>
    <scope>NUCLEOTIDE SEQUENCE [LARGE SCALE GENOMIC DNA]</scope>
    <source>
        <strain evidence="9 10">KCTC 42013</strain>
    </source>
</reference>
<dbReference type="InterPro" id="IPR007221">
    <property type="entry name" value="MreC"/>
</dbReference>
<dbReference type="NCBIfam" id="TIGR00219">
    <property type="entry name" value="mreC"/>
    <property type="match status" value="1"/>
</dbReference>
<name>A0A7G9STQ8_9GAMM</name>
<keyword evidence="7" id="KW-0812">Transmembrane</keyword>